<sequence>MMDGWQRRVGIGSTALRRTNAILIATSRAKTYWVRNRRSRAKIARPKGRAASLGTDGIDAARDSNRHLTFSGNDCAGDLVDNVKTKCALLESVTRKNPNVITATGAGAKADPELLVVDGGERAVRPCRQEGHKIELEKDEVEFVYQGIWRGHSSVSGTRNGGHGRLYLACWATDRPFHADNVVYLTTKEFAKLDKDGVEGSNQKWLPALTLI</sequence>
<evidence type="ECO:0000313" key="2">
    <source>
        <dbReference type="Proteomes" id="UP000429523"/>
    </source>
</evidence>
<dbReference type="Proteomes" id="UP000429523">
    <property type="component" value="Unassembled WGS sequence"/>
</dbReference>
<accession>A0A6A3F6C2</accession>
<dbReference type="AlphaFoldDB" id="A0A6A3F6C2"/>
<dbReference type="PANTHER" id="PTHR43267:SF2">
    <property type="entry name" value="TRNA THREONYLCARBAMOYLADENOSINE DEHYDRATASE 1-RELATED"/>
    <property type="match status" value="1"/>
</dbReference>
<comment type="caution">
    <text evidence="1">The sequence shown here is derived from an EMBL/GenBank/DDBJ whole genome shotgun (WGS) entry which is preliminary data.</text>
</comment>
<gene>
    <name evidence="1" type="ORF">PF009_g9339</name>
</gene>
<evidence type="ECO:0000313" key="1">
    <source>
        <dbReference type="EMBL" id="KAE8940869.1"/>
    </source>
</evidence>
<protein>
    <submittedName>
        <fullName evidence="1">Uncharacterized protein</fullName>
    </submittedName>
</protein>
<organism evidence="1 2">
    <name type="scientific">Phytophthora fragariae</name>
    <dbReference type="NCBI Taxonomy" id="53985"/>
    <lineage>
        <taxon>Eukaryota</taxon>
        <taxon>Sar</taxon>
        <taxon>Stramenopiles</taxon>
        <taxon>Oomycota</taxon>
        <taxon>Peronosporomycetes</taxon>
        <taxon>Peronosporales</taxon>
        <taxon>Peronosporaceae</taxon>
        <taxon>Phytophthora</taxon>
    </lineage>
</organism>
<dbReference type="GO" id="GO:0061503">
    <property type="term" value="F:tRNA threonylcarbamoyladenosine dehydratase"/>
    <property type="evidence" value="ECO:0007669"/>
    <property type="project" value="TreeGrafter"/>
</dbReference>
<dbReference type="EMBL" id="QXGF01000398">
    <property type="protein sequence ID" value="KAE8940869.1"/>
    <property type="molecule type" value="Genomic_DNA"/>
</dbReference>
<dbReference type="InterPro" id="IPR045886">
    <property type="entry name" value="ThiF/MoeB/HesA"/>
</dbReference>
<dbReference type="GO" id="GO:0061504">
    <property type="term" value="P:cyclic threonylcarbamoyladenosine biosynthetic process"/>
    <property type="evidence" value="ECO:0007669"/>
    <property type="project" value="TreeGrafter"/>
</dbReference>
<name>A0A6A3F6C2_9STRA</name>
<dbReference type="PANTHER" id="PTHR43267">
    <property type="entry name" value="TRNA THREONYLCARBAMOYLADENOSINE DEHYDRATASE"/>
    <property type="match status" value="1"/>
</dbReference>
<reference evidence="1 2" key="1">
    <citation type="submission" date="2018-08" db="EMBL/GenBank/DDBJ databases">
        <title>Genomic investigation of the strawberry pathogen Phytophthora fragariae indicates pathogenicity is determined by transcriptional variation in three key races.</title>
        <authorList>
            <person name="Adams T.M."/>
            <person name="Armitage A.D."/>
            <person name="Sobczyk M.K."/>
            <person name="Bates H.J."/>
            <person name="Dunwell J.M."/>
            <person name="Nellist C.F."/>
            <person name="Harrison R.J."/>
        </authorList>
    </citation>
    <scope>NUCLEOTIDE SEQUENCE [LARGE SCALE GENOMIC DNA]</scope>
    <source>
        <strain evidence="1 2">NOV-9</strain>
    </source>
</reference>
<proteinExistence type="predicted"/>